<gene>
    <name evidence="2" type="ORF">A3H26_02655</name>
</gene>
<evidence type="ECO:0000313" key="2">
    <source>
        <dbReference type="EMBL" id="OGC57116.1"/>
    </source>
</evidence>
<sequence>MLNNVPYNSAILGSQNHGKNVGTTVFPSTFIISNDKRVQLNVPYFSQLNDISDEVKEKVGSTACGPAVVAMALKYIKINVNIDDVIYKLPNSVYVKGKGFYDILGASKYFNKESAKVEQNPKAIYEVLKQGFPVILNIQNFDGISGHALLVTGIKGFDGKKAYSLIVNDPYYGPLREYKYISANSLLQPEGYINTIGPVQPFYIK</sequence>
<dbReference type="STRING" id="1802630.A3H26_02655"/>
<dbReference type="InterPro" id="IPR039564">
    <property type="entry name" value="Peptidase_C39-like"/>
</dbReference>
<comment type="caution">
    <text evidence="2">The sequence shown here is derived from an EMBL/GenBank/DDBJ whole genome shotgun (WGS) entry which is preliminary data.</text>
</comment>
<dbReference type="Pfam" id="PF13529">
    <property type="entry name" value="Peptidase_C39_2"/>
    <property type="match status" value="1"/>
</dbReference>
<protein>
    <recommendedName>
        <fullName evidence="1">Peptidase C39-like domain-containing protein</fullName>
    </recommendedName>
</protein>
<evidence type="ECO:0000313" key="3">
    <source>
        <dbReference type="Proteomes" id="UP000177763"/>
    </source>
</evidence>
<reference evidence="2 3" key="1">
    <citation type="journal article" date="2016" name="Nat. Commun.">
        <title>Thousands of microbial genomes shed light on interconnected biogeochemical processes in an aquifer system.</title>
        <authorList>
            <person name="Anantharaman K."/>
            <person name="Brown C.T."/>
            <person name="Hug L.A."/>
            <person name="Sharon I."/>
            <person name="Castelle C.J."/>
            <person name="Probst A.J."/>
            <person name="Thomas B.C."/>
            <person name="Singh A."/>
            <person name="Wilkins M.J."/>
            <person name="Karaoz U."/>
            <person name="Brodie E.L."/>
            <person name="Williams K.H."/>
            <person name="Hubbard S.S."/>
            <person name="Banfield J.F."/>
        </authorList>
    </citation>
    <scope>NUCLEOTIDE SEQUENCE [LARGE SCALE GENOMIC DNA]</scope>
</reference>
<name>A0A1F4VIH7_UNCKA</name>
<dbReference type="Gene3D" id="3.90.70.10">
    <property type="entry name" value="Cysteine proteinases"/>
    <property type="match status" value="1"/>
</dbReference>
<dbReference type="EMBL" id="MEVN01000021">
    <property type="protein sequence ID" value="OGC57116.1"/>
    <property type="molecule type" value="Genomic_DNA"/>
</dbReference>
<accession>A0A1F4VIH7</accession>
<feature type="domain" description="Peptidase C39-like" evidence="1">
    <location>
        <begin position="40"/>
        <end position="171"/>
    </location>
</feature>
<proteinExistence type="predicted"/>
<organism evidence="2 3">
    <name type="scientific">candidate division WWE3 bacterium RIFCSPLOWO2_12_FULL_36_10</name>
    <dbReference type="NCBI Taxonomy" id="1802630"/>
    <lineage>
        <taxon>Bacteria</taxon>
        <taxon>Katanobacteria</taxon>
    </lineage>
</organism>
<evidence type="ECO:0000259" key="1">
    <source>
        <dbReference type="Pfam" id="PF13529"/>
    </source>
</evidence>
<dbReference type="Proteomes" id="UP000177763">
    <property type="component" value="Unassembled WGS sequence"/>
</dbReference>
<dbReference type="AlphaFoldDB" id="A0A1F4VIH7"/>